<protein>
    <recommendedName>
        <fullName evidence="1">Flavoprotein domain-containing protein</fullName>
    </recommendedName>
</protein>
<dbReference type="GO" id="GO:0003824">
    <property type="term" value="F:catalytic activity"/>
    <property type="evidence" value="ECO:0007669"/>
    <property type="project" value="InterPro"/>
</dbReference>
<dbReference type="Gene3D" id="3.40.50.1950">
    <property type="entry name" value="Flavin prenyltransferase-like"/>
    <property type="match status" value="1"/>
</dbReference>
<dbReference type="InterPro" id="IPR003382">
    <property type="entry name" value="Flavoprotein"/>
</dbReference>
<dbReference type="InterPro" id="IPR036551">
    <property type="entry name" value="Flavin_trans-like"/>
</dbReference>
<dbReference type="Proteomes" id="UP000682111">
    <property type="component" value="Unassembled WGS sequence"/>
</dbReference>
<dbReference type="RefSeq" id="WP_212933481.1">
    <property type="nucleotide sequence ID" value="NZ_BORC01000002.1"/>
</dbReference>
<dbReference type="SUPFAM" id="SSF52507">
    <property type="entry name" value="Homo-oligomeric flavin-containing Cys decarboxylases, HFCD"/>
    <property type="match status" value="1"/>
</dbReference>
<dbReference type="EMBL" id="BORC01000002">
    <property type="protein sequence ID" value="GIN61687.1"/>
    <property type="molecule type" value="Genomic_DNA"/>
</dbReference>
<gene>
    <name evidence="2" type="ORF">J27TS8_16800</name>
</gene>
<sequence>MNTELILDSIVEEVLRRLQNRSKKATVLFTGGYGGFQEALQQIQLLQADGWDLQILLSNSAEYVLTPQLIKEKLNNSKVYCEREIKELRPFYEGISVFIVPTLTINTMVKVSLGMADNMATNLASHMLMSGIPFIAAKDACDVGHPLRQNLGLNKGQQAYVKKMNDYLEILESYGVMLVAARELFQTVQKNIFTFSKKVIQASAEKQSKVFLKKKILTREDIARAKERGMAIEIPRTTILSPLALDTAKELGVKIVQEE</sequence>
<keyword evidence="3" id="KW-1185">Reference proteome</keyword>
<dbReference type="Pfam" id="PF02441">
    <property type="entry name" value="Flavoprotein"/>
    <property type="match status" value="1"/>
</dbReference>
<comment type="caution">
    <text evidence="2">The sequence shown here is derived from an EMBL/GenBank/DDBJ whole genome shotgun (WGS) entry which is preliminary data.</text>
</comment>
<dbReference type="AlphaFoldDB" id="A0A920BTX0"/>
<evidence type="ECO:0000313" key="2">
    <source>
        <dbReference type="EMBL" id="GIN61687.1"/>
    </source>
</evidence>
<accession>A0A920BTX0</accession>
<evidence type="ECO:0000259" key="1">
    <source>
        <dbReference type="Pfam" id="PF02441"/>
    </source>
</evidence>
<reference evidence="2" key="1">
    <citation type="submission" date="2021-03" db="EMBL/GenBank/DDBJ databases">
        <title>Antimicrobial resistance genes in bacteria isolated from Japanese honey, and their potential for conferring macrolide and lincosamide resistance in the American foulbrood pathogen Paenibacillus larvae.</title>
        <authorList>
            <person name="Okamoto M."/>
            <person name="Kumagai M."/>
            <person name="Kanamori H."/>
            <person name="Takamatsu D."/>
        </authorList>
    </citation>
    <scope>NUCLEOTIDE SEQUENCE</scope>
    <source>
        <strain evidence="2">J27TS8</strain>
    </source>
</reference>
<proteinExistence type="predicted"/>
<feature type="domain" description="Flavoprotein" evidence="1">
    <location>
        <begin position="23"/>
        <end position="133"/>
    </location>
</feature>
<organism evidence="2 3">
    <name type="scientific">Robertmurraya siralis</name>
    <dbReference type="NCBI Taxonomy" id="77777"/>
    <lineage>
        <taxon>Bacteria</taxon>
        <taxon>Bacillati</taxon>
        <taxon>Bacillota</taxon>
        <taxon>Bacilli</taxon>
        <taxon>Bacillales</taxon>
        <taxon>Bacillaceae</taxon>
        <taxon>Robertmurraya</taxon>
    </lineage>
</organism>
<name>A0A920BTX0_9BACI</name>
<evidence type="ECO:0000313" key="3">
    <source>
        <dbReference type="Proteomes" id="UP000682111"/>
    </source>
</evidence>